<gene>
    <name evidence="1" type="ORF">WN48_01906</name>
</gene>
<sequence>MQLHESVTQDREGSGRKRVLYPKTAGVSCRSEAQHMYTPMSDTTVFHSGADLDRISGASLSGFALYRRPKEKKRRLSATFQYANEKLYPVQRGVVANGVVEPGQVLADIVDGNFVIFSNYAKTPPVATWCFHPGLEGRNCEEGRLMGWPVPGVATVTFKGVTFEVTAANYARSPVYVHFATLASPSEIIIRCSFASIPFSAQRFLNSRPKHAAALQKYDNESRVSTIGLGKTEIITSLEQTPFSPATGTPSRLQITLQGNETTLHKDTAVLANLSETNSPAKFAKSLLTGKR</sequence>
<dbReference type="EMBL" id="KQ761477">
    <property type="protein sequence ID" value="OAD57494.1"/>
    <property type="molecule type" value="Genomic_DNA"/>
</dbReference>
<evidence type="ECO:0000313" key="1">
    <source>
        <dbReference type="EMBL" id="OAD57494.1"/>
    </source>
</evidence>
<dbReference type="AlphaFoldDB" id="A0A310SLQ6"/>
<accession>A0A310SLQ6</accession>
<evidence type="ECO:0000313" key="2">
    <source>
        <dbReference type="Proteomes" id="UP000250275"/>
    </source>
</evidence>
<proteinExistence type="predicted"/>
<name>A0A310SLQ6_9HYME</name>
<organism evidence="1 2">
    <name type="scientific">Eufriesea mexicana</name>
    <dbReference type="NCBI Taxonomy" id="516756"/>
    <lineage>
        <taxon>Eukaryota</taxon>
        <taxon>Metazoa</taxon>
        <taxon>Ecdysozoa</taxon>
        <taxon>Arthropoda</taxon>
        <taxon>Hexapoda</taxon>
        <taxon>Insecta</taxon>
        <taxon>Pterygota</taxon>
        <taxon>Neoptera</taxon>
        <taxon>Endopterygota</taxon>
        <taxon>Hymenoptera</taxon>
        <taxon>Apocrita</taxon>
        <taxon>Aculeata</taxon>
        <taxon>Apoidea</taxon>
        <taxon>Anthophila</taxon>
        <taxon>Apidae</taxon>
        <taxon>Eufriesea</taxon>
    </lineage>
</organism>
<reference evidence="1 2" key="1">
    <citation type="submission" date="2015-07" db="EMBL/GenBank/DDBJ databases">
        <title>The genome of Eufriesea mexicana.</title>
        <authorList>
            <person name="Pan H."/>
            <person name="Kapheim K."/>
        </authorList>
    </citation>
    <scope>NUCLEOTIDE SEQUENCE [LARGE SCALE GENOMIC DNA]</scope>
    <source>
        <strain evidence="1">0111107269</strain>
        <tissue evidence="1">Whole body</tissue>
    </source>
</reference>
<keyword evidence="2" id="KW-1185">Reference proteome</keyword>
<protein>
    <submittedName>
        <fullName evidence="1">Uncharacterized protein</fullName>
    </submittedName>
</protein>
<dbReference type="Proteomes" id="UP000250275">
    <property type="component" value="Unassembled WGS sequence"/>
</dbReference>